<dbReference type="GO" id="GO:0003677">
    <property type="term" value="F:DNA binding"/>
    <property type="evidence" value="ECO:0007669"/>
    <property type="project" value="UniProtKB-UniRule"/>
</dbReference>
<protein>
    <submittedName>
        <fullName evidence="3">AbrB family transcriptional regulator</fullName>
    </submittedName>
</protein>
<dbReference type="Pfam" id="PF04014">
    <property type="entry name" value="MazE_antitoxin"/>
    <property type="match status" value="1"/>
</dbReference>
<dbReference type="SMART" id="SM00966">
    <property type="entry name" value="SpoVT_AbrB"/>
    <property type="match status" value="1"/>
</dbReference>
<evidence type="ECO:0000313" key="4">
    <source>
        <dbReference type="Proteomes" id="UP000218899"/>
    </source>
</evidence>
<dbReference type="InterPro" id="IPR037914">
    <property type="entry name" value="SpoVT-AbrB_sf"/>
</dbReference>
<dbReference type="Gene3D" id="2.10.260.10">
    <property type="match status" value="1"/>
</dbReference>
<evidence type="ECO:0000259" key="2">
    <source>
        <dbReference type="PROSITE" id="PS51740"/>
    </source>
</evidence>
<evidence type="ECO:0000313" key="3">
    <source>
        <dbReference type="EMBL" id="BAU47465.1"/>
    </source>
</evidence>
<dbReference type="RefSeq" id="WP_169923967.1">
    <property type="nucleotide sequence ID" value="NZ_AP014936.1"/>
</dbReference>
<name>A0A1B4V2D0_9GAMM</name>
<proteinExistence type="predicted"/>
<reference evidence="3 4" key="1">
    <citation type="submission" date="2015-08" db="EMBL/GenBank/DDBJ databases">
        <title>Complete genome sequence of Sulfurifustis variabilis.</title>
        <authorList>
            <person name="Miura A."/>
            <person name="Kojima H."/>
            <person name="Fukui M."/>
        </authorList>
    </citation>
    <scope>NUCLEOTIDE SEQUENCE [LARGE SCALE GENOMIC DNA]</scope>
    <source>
        <strain evidence="4">skN76</strain>
    </source>
</reference>
<accession>A0A1B4V2D0</accession>
<dbReference type="KEGG" id="sva:SVA_0886"/>
<dbReference type="SUPFAM" id="SSF89447">
    <property type="entry name" value="AbrB/MazE/MraZ-like"/>
    <property type="match status" value="1"/>
</dbReference>
<gene>
    <name evidence="3" type="ORF">SVA_0886</name>
</gene>
<evidence type="ECO:0000256" key="1">
    <source>
        <dbReference type="PROSITE-ProRule" id="PRU01076"/>
    </source>
</evidence>
<dbReference type="AlphaFoldDB" id="A0A1B4V2D0"/>
<sequence length="75" mass="8382">MGKIALRKVGSSYVTTIPSELVQELHLKEGQKFEVTKENGRLVLTPITPESEAVMKAHEKVLQKYRAAFQKLADA</sequence>
<dbReference type="EMBL" id="AP014936">
    <property type="protein sequence ID" value="BAU47465.1"/>
    <property type="molecule type" value="Genomic_DNA"/>
</dbReference>
<organism evidence="3 4">
    <name type="scientific">Sulfurifustis variabilis</name>
    <dbReference type="NCBI Taxonomy" id="1675686"/>
    <lineage>
        <taxon>Bacteria</taxon>
        <taxon>Pseudomonadati</taxon>
        <taxon>Pseudomonadota</taxon>
        <taxon>Gammaproteobacteria</taxon>
        <taxon>Acidiferrobacterales</taxon>
        <taxon>Acidiferrobacteraceae</taxon>
        <taxon>Sulfurifustis</taxon>
    </lineage>
</organism>
<keyword evidence="1" id="KW-0238">DNA-binding</keyword>
<keyword evidence="4" id="KW-1185">Reference proteome</keyword>
<dbReference type="InterPro" id="IPR007159">
    <property type="entry name" value="SpoVT-AbrB_dom"/>
</dbReference>
<dbReference type="PROSITE" id="PS51740">
    <property type="entry name" value="SPOVT_ABRB"/>
    <property type="match status" value="1"/>
</dbReference>
<feature type="domain" description="SpoVT-AbrB" evidence="2">
    <location>
        <begin position="4"/>
        <end position="49"/>
    </location>
</feature>
<dbReference type="Proteomes" id="UP000218899">
    <property type="component" value="Chromosome"/>
</dbReference>